<dbReference type="InterPro" id="IPR000394">
    <property type="entry name" value="RNA_pol_sigma_54"/>
</dbReference>
<keyword evidence="3" id="KW-0808">Transferase</keyword>
<evidence type="ECO:0000256" key="3">
    <source>
        <dbReference type="ARBA" id="ARBA00022679"/>
    </source>
</evidence>
<dbReference type="PROSITE" id="PS50044">
    <property type="entry name" value="SIGMA54_3"/>
    <property type="match status" value="1"/>
</dbReference>
<dbReference type="PRINTS" id="PR00045">
    <property type="entry name" value="SIGMA54FCT"/>
</dbReference>
<dbReference type="GO" id="GO:0016779">
    <property type="term" value="F:nucleotidyltransferase activity"/>
    <property type="evidence" value="ECO:0007669"/>
    <property type="project" value="UniProtKB-KW"/>
</dbReference>
<dbReference type="Gene3D" id="1.10.10.1330">
    <property type="entry name" value="RNA polymerase sigma-54 factor, core-binding domain"/>
    <property type="match status" value="1"/>
</dbReference>
<evidence type="ECO:0000259" key="9">
    <source>
        <dbReference type="Pfam" id="PF04552"/>
    </source>
</evidence>
<dbReference type="GO" id="GO:0000428">
    <property type="term" value="C:DNA-directed RNA polymerase complex"/>
    <property type="evidence" value="ECO:0007669"/>
    <property type="project" value="UniProtKB-KW"/>
</dbReference>
<proteinExistence type="inferred from homology"/>
<dbReference type="InterPro" id="IPR007634">
    <property type="entry name" value="RNA_pol_sigma_54_DNA-bd"/>
</dbReference>
<evidence type="ECO:0000313" key="12">
    <source>
        <dbReference type="Proteomes" id="UP000439752"/>
    </source>
</evidence>
<dbReference type="PANTHER" id="PTHR32248">
    <property type="entry name" value="RNA POLYMERASE SIGMA-54 FACTOR"/>
    <property type="match status" value="1"/>
</dbReference>
<evidence type="ECO:0000259" key="10">
    <source>
        <dbReference type="Pfam" id="PF04963"/>
    </source>
</evidence>
<keyword evidence="8" id="KW-0804">Transcription</keyword>
<evidence type="ECO:0000313" key="11">
    <source>
        <dbReference type="EMBL" id="VWX35985.1"/>
    </source>
</evidence>
<evidence type="ECO:0000256" key="7">
    <source>
        <dbReference type="ARBA" id="ARBA00023125"/>
    </source>
</evidence>
<keyword evidence="4" id="KW-0548">Nucleotidyltransferase</keyword>
<evidence type="ECO:0000256" key="1">
    <source>
        <dbReference type="ARBA" id="ARBA00008798"/>
    </source>
</evidence>
<gene>
    <name evidence="11" type="ORF">EXIGUO9Y_270077</name>
</gene>
<dbReference type="Pfam" id="PF04552">
    <property type="entry name" value="Sigma54_DBD"/>
    <property type="match status" value="1"/>
</dbReference>
<dbReference type="GO" id="GO:0016987">
    <property type="term" value="F:sigma factor activity"/>
    <property type="evidence" value="ECO:0007669"/>
    <property type="project" value="UniProtKB-KW"/>
</dbReference>
<dbReference type="Proteomes" id="UP000439752">
    <property type="component" value="Unassembled WGS sequence"/>
</dbReference>
<sequence>MEQRQEQTQRMTLSTSQLFQLTILEESFAELEEHVYRIIRRTSAYRNNLSKTIDVDFGRVADRVASFEATLLQQIRLESVRQEIGYMAEQLMTYLDTDGLLRTTDAQLATLLEVDVSLVKQARHVLQRCEPTGIAARSAHECRLLHALELDDALLIDVATDLNEGIAVKQVLQDIDDATDRIRIKAALDRLPKAPVLPETTVLTIPEADIEFRDGELTINWSDLEIDRSWADLEEARPFLSAYERRRTTLRAILDVIIERQVNWFKGKLELAPLTKKEVAEVTGHHPSTVGRAIANKTVKTIQGTMLLEDFFVSRTTTGTSSFLVKVRIAQLLEAAPVPMSDQQLTDRLAAEEITVARRTVAKYRAALGLTQADFERREANS</sequence>
<name>A0A653IA83_9BACL</name>
<feature type="domain" description="RNA polymerase sigma factor 54 DNA-binding" evidence="9">
    <location>
        <begin position="232"/>
        <end position="374"/>
    </location>
</feature>
<comment type="similarity">
    <text evidence="1">Belongs to the sigma-54 factor family.</text>
</comment>
<dbReference type="GO" id="GO:0006352">
    <property type="term" value="P:DNA-templated transcription initiation"/>
    <property type="evidence" value="ECO:0007669"/>
    <property type="project" value="InterPro"/>
</dbReference>
<dbReference type="PIRSF" id="PIRSF000774">
    <property type="entry name" value="RpoN"/>
    <property type="match status" value="1"/>
</dbReference>
<evidence type="ECO:0000256" key="2">
    <source>
        <dbReference type="ARBA" id="ARBA00022478"/>
    </source>
</evidence>
<keyword evidence="12" id="KW-1185">Reference proteome</keyword>
<evidence type="ECO:0000256" key="6">
    <source>
        <dbReference type="ARBA" id="ARBA00023082"/>
    </source>
</evidence>
<keyword evidence="5" id="KW-0805">Transcription regulation</keyword>
<dbReference type="PROSITE" id="PS00718">
    <property type="entry name" value="SIGMA54_2"/>
    <property type="match status" value="1"/>
</dbReference>
<dbReference type="GO" id="GO:0003677">
    <property type="term" value="F:DNA binding"/>
    <property type="evidence" value="ECO:0007669"/>
    <property type="project" value="UniProtKB-KW"/>
</dbReference>
<keyword evidence="6" id="KW-0731">Sigma factor</keyword>
<keyword evidence="2" id="KW-0240">DNA-directed RNA polymerase</keyword>
<dbReference type="InterPro" id="IPR007046">
    <property type="entry name" value="RNA_pol_sigma_54_core-bd"/>
</dbReference>
<protein>
    <submittedName>
        <fullName evidence="11">RNA polymerase subunit sigma-54</fullName>
    </submittedName>
</protein>
<feature type="domain" description="RNA polymerase sigma factor 54 core-binding" evidence="10">
    <location>
        <begin position="60"/>
        <end position="219"/>
    </location>
</feature>
<reference evidence="11 12" key="1">
    <citation type="submission" date="2019-10" db="EMBL/GenBank/DDBJ databases">
        <authorList>
            <person name="Karimi E."/>
        </authorList>
    </citation>
    <scope>NUCLEOTIDE SEQUENCE [LARGE SCALE GENOMIC DNA]</scope>
    <source>
        <strain evidence="11">Exiguobacterium sp. 9Y</strain>
    </source>
</reference>
<dbReference type="GO" id="GO:0001216">
    <property type="term" value="F:DNA-binding transcription activator activity"/>
    <property type="evidence" value="ECO:0007669"/>
    <property type="project" value="InterPro"/>
</dbReference>
<dbReference type="InterPro" id="IPR038709">
    <property type="entry name" value="RpoN_core-bd_sf"/>
</dbReference>
<keyword evidence="7" id="KW-0238">DNA-binding</keyword>
<evidence type="ECO:0000256" key="8">
    <source>
        <dbReference type="ARBA" id="ARBA00023163"/>
    </source>
</evidence>
<dbReference type="PANTHER" id="PTHR32248:SF4">
    <property type="entry name" value="RNA POLYMERASE SIGMA-54 FACTOR"/>
    <property type="match status" value="1"/>
</dbReference>
<dbReference type="EMBL" id="CABWKQ010000020">
    <property type="protein sequence ID" value="VWX35985.1"/>
    <property type="molecule type" value="Genomic_DNA"/>
</dbReference>
<dbReference type="Pfam" id="PF04963">
    <property type="entry name" value="Sigma54_CBD"/>
    <property type="match status" value="1"/>
</dbReference>
<dbReference type="AlphaFoldDB" id="A0A653IA83"/>
<evidence type="ECO:0000256" key="4">
    <source>
        <dbReference type="ARBA" id="ARBA00022695"/>
    </source>
</evidence>
<dbReference type="Gene3D" id="1.10.10.60">
    <property type="entry name" value="Homeodomain-like"/>
    <property type="match status" value="1"/>
</dbReference>
<organism evidence="11 12">
    <name type="scientific">Exiguobacterium oxidotolerans</name>
    <dbReference type="NCBI Taxonomy" id="223958"/>
    <lineage>
        <taxon>Bacteria</taxon>
        <taxon>Bacillati</taxon>
        <taxon>Bacillota</taxon>
        <taxon>Bacilli</taxon>
        <taxon>Bacillales</taxon>
        <taxon>Bacillales Family XII. Incertae Sedis</taxon>
        <taxon>Exiguobacterium</taxon>
    </lineage>
</organism>
<evidence type="ECO:0000256" key="5">
    <source>
        <dbReference type="ARBA" id="ARBA00023015"/>
    </source>
</evidence>
<accession>A0A653IA83</accession>